<dbReference type="PROSITE" id="PS51257">
    <property type="entry name" value="PROKAR_LIPOPROTEIN"/>
    <property type="match status" value="1"/>
</dbReference>
<evidence type="ECO:0000313" key="2">
    <source>
        <dbReference type="EMBL" id="MFD2067997.1"/>
    </source>
</evidence>
<dbReference type="EMBL" id="JBHUHV010000039">
    <property type="protein sequence ID" value="MFD2067997.1"/>
    <property type="molecule type" value="Genomic_DNA"/>
</dbReference>
<organism evidence="2 3">
    <name type="scientific">Pontibacter silvestris</name>
    <dbReference type="NCBI Taxonomy" id="2305183"/>
    <lineage>
        <taxon>Bacteria</taxon>
        <taxon>Pseudomonadati</taxon>
        <taxon>Bacteroidota</taxon>
        <taxon>Cytophagia</taxon>
        <taxon>Cytophagales</taxon>
        <taxon>Hymenobacteraceae</taxon>
        <taxon>Pontibacter</taxon>
    </lineage>
</organism>
<gene>
    <name evidence="2" type="ORF">ACFSKU_13965</name>
</gene>
<reference evidence="3" key="1">
    <citation type="journal article" date="2019" name="Int. J. Syst. Evol. Microbiol.">
        <title>The Global Catalogue of Microorganisms (GCM) 10K type strain sequencing project: providing services to taxonomists for standard genome sequencing and annotation.</title>
        <authorList>
            <consortium name="The Broad Institute Genomics Platform"/>
            <consortium name="The Broad Institute Genome Sequencing Center for Infectious Disease"/>
            <person name="Wu L."/>
            <person name="Ma J."/>
        </authorList>
    </citation>
    <scope>NUCLEOTIDE SEQUENCE [LARGE SCALE GENOMIC DNA]</scope>
    <source>
        <strain evidence="3">JCM 16545</strain>
    </source>
</reference>
<feature type="compositionally biased region" description="Polar residues" evidence="1">
    <location>
        <begin position="39"/>
        <end position="53"/>
    </location>
</feature>
<keyword evidence="3" id="KW-1185">Reference proteome</keyword>
<feature type="region of interest" description="Disordered" evidence="1">
    <location>
        <begin position="33"/>
        <end position="58"/>
    </location>
</feature>
<evidence type="ECO:0000313" key="3">
    <source>
        <dbReference type="Proteomes" id="UP001597369"/>
    </source>
</evidence>
<proteinExistence type="predicted"/>
<dbReference type="Proteomes" id="UP001597369">
    <property type="component" value="Unassembled WGS sequence"/>
</dbReference>
<name>A0ABW4WZ39_9BACT</name>
<comment type="caution">
    <text evidence="2">The sequence shown here is derived from an EMBL/GenBank/DDBJ whole genome shotgun (WGS) entry which is preliminary data.</text>
</comment>
<evidence type="ECO:0000256" key="1">
    <source>
        <dbReference type="SAM" id="MobiDB-lite"/>
    </source>
</evidence>
<accession>A0ABW4WZ39</accession>
<sequence length="138" mass="15360">MNLSLIKEPIQALKSLLIVVSVSTALFSCQPAENKDAVNETTPPTETQAGADTTQKRPAPDFFIIPPELADKRVWICENGTSDIFHTQHDCPVLAQCNETDGTFKNVTLTRAIEAYGRYNCETCSKDLDHIFDKDMVR</sequence>
<protein>
    <submittedName>
        <fullName evidence="2">Uncharacterized protein</fullName>
    </submittedName>
</protein>
<dbReference type="RefSeq" id="WP_229958354.1">
    <property type="nucleotide sequence ID" value="NZ_JAJJWI010000003.1"/>
</dbReference>